<sequence length="419" mass="44424">MAARALTCTLTLLVWAGVSLGQLVLPNRQNGAVGGNVEFKPISFPSDTYQVITWRFGETIVIKSISGSVSIPRPEYRGRVSLDINTLALELRNLTMGDTGVYILTADTAASSYSAETTLKVFVNVSGATITGPAGLVIEGNSANLSCDASGTIVTTEWMKDNQKLSPSNNIIFSADNRSVSISAVSRMDSGEYRCTLSNPVSSDSDVFTMTVNYGPDNVRIEGPSEVEERGSVMLLCSAESVPDPRYAWTFNGTNTGVTTDSLTMDQVTFSNSGTYTCTAWNNVTRRETSASHSLVVREIGSLSGGVGSLSAGAIAGIVIGVLLGVALVAGLIVYFTKFAGRPKSSSRGVKQNGATQNGGEHELNYADIRHFQNNQSVLNMGGTSTQTRQGTPAMVRAHRGANQGAKPEAEVTYSEVRK</sequence>
<dbReference type="InterPro" id="IPR036179">
    <property type="entry name" value="Ig-like_dom_sf"/>
</dbReference>
<name>A0A3B4CUY4_PYGNA</name>
<keyword evidence="6" id="KW-0472">Membrane</keyword>
<evidence type="ECO:0000256" key="2">
    <source>
        <dbReference type="ARBA" id="ARBA00023157"/>
    </source>
</evidence>
<keyword evidence="1 7" id="KW-0732">Signal</keyword>
<dbReference type="InterPro" id="IPR013783">
    <property type="entry name" value="Ig-like_fold"/>
</dbReference>
<evidence type="ECO:0000313" key="9">
    <source>
        <dbReference type="Ensembl" id="ENSPNAP00000014556.2"/>
    </source>
</evidence>
<dbReference type="SMART" id="SM00408">
    <property type="entry name" value="IGc2"/>
    <property type="match status" value="2"/>
</dbReference>
<evidence type="ECO:0000256" key="4">
    <source>
        <dbReference type="ARBA" id="ARBA00023319"/>
    </source>
</evidence>
<evidence type="ECO:0000256" key="5">
    <source>
        <dbReference type="SAM" id="MobiDB-lite"/>
    </source>
</evidence>
<dbReference type="SUPFAM" id="SSF48726">
    <property type="entry name" value="Immunoglobulin"/>
    <property type="match status" value="3"/>
</dbReference>
<evidence type="ECO:0000256" key="6">
    <source>
        <dbReference type="SAM" id="Phobius"/>
    </source>
</evidence>
<proteinExistence type="predicted"/>
<feature type="domain" description="Ig-like" evidence="8">
    <location>
        <begin position="139"/>
        <end position="213"/>
    </location>
</feature>
<dbReference type="Proteomes" id="UP001501920">
    <property type="component" value="Chromosome 3"/>
</dbReference>
<evidence type="ECO:0000256" key="1">
    <source>
        <dbReference type="ARBA" id="ARBA00022729"/>
    </source>
</evidence>
<accession>A0A3B4CUY4</accession>
<dbReference type="Pfam" id="PF07679">
    <property type="entry name" value="I-set"/>
    <property type="match status" value="1"/>
</dbReference>
<keyword evidence="10" id="KW-1185">Reference proteome</keyword>
<evidence type="ECO:0000259" key="8">
    <source>
        <dbReference type="PROSITE" id="PS50835"/>
    </source>
</evidence>
<dbReference type="Gene3D" id="2.60.40.10">
    <property type="entry name" value="Immunoglobulins"/>
    <property type="match status" value="3"/>
</dbReference>
<feature type="domain" description="Ig-like" evidence="8">
    <location>
        <begin position="216"/>
        <end position="294"/>
    </location>
</feature>
<keyword evidence="4" id="KW-0393">Immunoglobulin domain</keyword>
<dbReference type="PANTHER" id="PTHR44337">
    <property type="entry name" value="CARCINOEMBRYONIC ANTIGEN-RELATED CELL ADHESION MOLECULE 8"/>
    <property type="match status" value="1"/>
</dbReference>
<dbReference type="PANTHER" id="PTHR44337:SF16">
    <property type="entry name" value="CARCINOEMBRYONIC ANTIGEN-RELATED CELL ADHESION MOLECULE 20-LIKE-RELATED"/>
    <property type="match status" value="1"/>
</dbReference>
<dbReference type="InterPro" id="IPR003598">
    <property type="entry name" value="Ig_sub2"/>
</dbReference>
<keyword evidence="6" id="KW-1133">Transmembrane helix</keyword>
<reference evidence="9" key="2">
    <citation type="submission" date="2025-08" db="UniProtKB">
        <authorList>
            <consortium name="Ensembl"/>
        </authorList>
    </citation>
    <scope>IDENTIFICATION</scope>
</reference>
<gene>
    <name evidence="9" type="primary">VSIG10</name>
</gene>
<feature type="transmembrane region" description="Helical" evidence="6">
    <location>
        <begin position="312"/>
        <end position="336"/>
    </location>
</feature>
<protein>
    <recommendedName>
        <fullName evidence="8">Ig-like domain-containing protein</fullName>
    </recommendedName>
</protein>
<dbReference type="InterPro" id="IPR013098">
    <property type="entry name" value="Ig_I-set"/>
</dbReference>
<dbReference type="InterPro" id="IPR052598">
    <property type="entry name" value="IgSF_CEA-related"/>
</dbReference>
<feature type="region of interest" description="Disordered" evidence="5">
    <location>
        <begin position="398"/>
        <end position="419"/>
    </location>
</feature>
<dbReference type="PROSITE" id="PS50835">
    <property type="entry name" value="IG_LIKE"/>
    <property type="match status" value="2"/>
</dbReference>
<dbReference type="GeneTree" id="ENSGT01100000263479"/>
<dbReference type="SMART" id="SM00409">
    <property type="entry name" value="IG"/>
    <property type="match status" value="3"/>
</dbReference>
<feature type="chain" id="PRO_5043556983" description="Ig-like domain-containing protein" evidence="7">
    <location>
        <begin position="22"/>
        <end position="419"/>
    </location>
</feature>
<reference evidence="9 10" key="1">
    <citation type="submission" date="2020-10" db="EMBL/GenBank/DDBJ databases">
        <title>Pygocentrus nattereri (red-bellied piranha) genome, fPygNat1, primary haplotype.</title>
        <authorList>
            <person name="Myers G."/>
            <person name="Meyer A."/>
            <person name="Karagic N."/>
            <person name="Pippel M."/>
            <person name="Winkler S."/>
            <person name="Tracey A."/>
            <person name="Wood J."/>
            <person name="Formenti G."/>
            <person name="Howe K."/>
            <person name="Fedrigo O."/>
            <person name="Jarvis E.D."/>
        </authorList>
    </citation>
    <scope>NUCLEOTIDE SEQUENCE [LARGE SCALE GENOMIC DNA]</scope>
</reference>
<keyword evidence="3" id="KW-0325">Glycoprotein</keyword>
<organism evidence="9 10">
    <name type="scientific">Pygocentrus nattereri</name>
    <name type="common">Red-bellied piranha</name>
    <dbReference type="NCBI Taxonomy" id="42514"/>
    <lineage>
        <taxon>Eukaryota</taxon>
        <taxon>Metazoa</taxon>
        <taxon>Chordata</taxon>
        <taxon>Craniata</taxon>
        <taxon>Vertebrata</taxon>
        <taxon>Euteleostomi</taxon>
        <taxon>Actinopterygii</taxon>
        <taxon>Neopterygii</taxon>
        <taxon>Teleostei</taxon>
        <taxon>Ostariophysi</taxon>
        <taxon>Characiformes</taxon>
        <taxon>Characoidei</taxon>
        <taxon>Pygocentrus</taxon>
    </lineage>
</organism>
<evidence type="ECO:0000256" key="3">
    <source>
        <dbReference type="ARBA" id="ARBA00023180"/>
    </source>
</evidence>
<dbReference type="InterPro" id="IPR003599">
    <property type="entry name" value="Ig_sub"/>
</dbReference>
<evidence type="ECO:0000313" key="10">
    <source>
        <dbReference type="Proteomes" id="UP001501920"/>
    </source>
</evidence>
<reference evidence="9" key="3">
    <citation type="submission" date="2025-09" db="UniProtKB">
        <authorList>
            <consortium name="Ensembl"/>
        </authorList>
    </citation>
    <scope>IDENTIFICATION</scope>
</reference>
<keyword evidence="6" id="KW-0812">Transmembrane</keyword>
<evidence type="ECO:0000256" key="7">
    <source>
        <dbReference type="SAM" id="SignalP"/>
    </source>
</evidence>
<dbReference type="Pfam" id="PF13927">
    <property type="entry name" value="Ig_3"/>
    <property type="match status" value="1"/>
</dbReference>
<dbReference type="AlphaFoldDB" id="A0A3B4CUY4"/>
<feature type="signal peptide" evidence="7">
    <location>
        <begin position="1"/>
        <end position="21"/>
    </location>
</feature>
<dbReference type="Ensembl" id="ENSPNAT00000037368.2">
    <property type="protein sequence ID" value="ENSPNAP00000014556.2"/>
    <property type="gene ID" value="ENSPNAG00000020482.2"/>
</dbReference>
<keyword evidence="2" id="KW-1015">Disulfide bond</keyword>
<dbReference type="InterPro" id="IPR007110">
    <property type="entry name" value="Ig-like_dom"/>
</dbReference>